<accession>A0ABS4RL58</accession>
<feature type="transmembrane region" description="Helical" evidence="7">
    <location>
        <begin position="129"/>
        <end position="153"/>
    </location>
</feature>
<keyword evidence="3" id="KW-1003">Cell membrane</keyword>
<feature type="transmembrane region" description="Helical" evidence="7">
    <location>
        <begin position="264"/>
        <end position="286"/>
    </location>
</feature>
<gene>
    <name evidence="9" type="ORF">J2Z28_000229</name>
</gene>
<dbReference type="PANTHER" id="PTHR40074:SF2">
    <property type="entry name" value="O-ACETYLTRANSFERASE WECH"/>
    <property type="match status" value="1"/>
</dbReference>
<organism evidence="9 10">
    <name type="scientific">Paenibacillus xylanexedens</name>
    <dbReference type="NCBI Taxonomy" id="528191"/>
    <lineage>
        <taxon>Bacteria</taxon>
        <taxon>Bacillati</taxon>
        <taxon>Bacillota</taxon>
        <taxon>Bacilli</taxon>
        <taxon>Bacillales</taxon>
        <taxon>Paenibacillaceae</taxon>
        <taxon>Paenibacillus</taxon>
    </lineage>
</organism>
<keyword evidence="10" id="KW-1185">Reference proteome</keyword>
<dbReference type="RefSeq" id="WP_211080850.1">
    <property type="nucleotide sequence ID" value="NZ_CBCSLC010000002.1"/>
</dbReference>
<evidence type="ECO:0000313" key="9">
    <source>
        <dbReference type="EMBL" id="MBP2243624.1"/>
    </source>
</evidence>
<evidence type="ECO:0000256" key="3">
    <source>
        <dbReference type="ARBA" id="ARBA00022475"/>
    </source>
</evidence>
<dbReference type="PANTHER" id="PTHR40074">
    <property type="entry name" value="O-ACETYLTRANSFERASE WECH"/>
    <property type="match status" value="1"/>
</dbReference>
<feature type="transmembrane region" description="Helical" evidence="7">
    <location>
        <begin position="324"/>
        <end position="348"/>
    </location>
</feature>
<feature type="domain" description="Acyltransferase 3" evidence="8">
    <location>
        <begin position="17"/>
        <end position="342"/>
    </location>
</feature>
<protein>
    <submittedName>
        <fullName evidence="9">Peptidoglycan/LPS O-acetylase OafA/YrhL</fullName>
    </submittedName>
</protein>
<sequence>MGVKRMDDTSPAATQPEIIKAVAVTAVMMQLILSVLLKQFPDVSHRIEIGMLYNLAKFSAPAFIFAILYDVAQLRDVKYGHYVWHKAKEIIGPYLFWTTVYILTVNAGGYEQVGDVVQAFLLGTAAPHLWYTVMMFQYHLLIPLVTALALLMIRNRKKAAVAWVVSIIVYAILILLYDRYVLLDLLHPDLVYTDRIFAMYGLFALLGMGTSIYKEACLVWLDKMKWALLPIGVLLFIWVNRELFAYGFEDMNLLKSSYLKPSMVLFNMALILLLYAGATGLIRMNVRFLPAFRWIAKYAFRAYLASYFALNLTIWMMGSYVKEMPLAISIVFLLICTAILAFTMVYYIEKLCKAVMRLLRPRNHQGH</sequence>
<keyword evidence="5 7" id="KW-1133">Transmembrane helix</keyword>
<feature type="transmembrane region" description="Helical" evidence="7">
    <location>
        <begin position="197"/>
        <end position="214"/>
    </location>
</feature>
<proteinExistence type="inferred from homology"/>
<feature type="transmembrane region" description="Helical" evidence="7">
    <location>
        <begin position="298"/>
        <end position="318"/>
    </location>
</feature>
<comment type="subcellular location">
    <subcellularLocation>
        <location evidence="1">Cell membrane</location>
        <topology evidence="1">Multi-pass membrane protein</topology>
    </subcellularLocation>
</comment>
<feature type="transmembrane region" description="Helical" evidence="7">
    <location>
        <begin position="52"/>
        <end position="69"/>
    </location>
</feature>
<comment type="caution">
    <text evidence="9">The sequence shown here is derived from an EMBL/GenBank/DDBJ whole genome shotgun (WGS) entry which is preliminary data.</text>
</comment>
<feature type="transmembrane region" description="Helical" evidence="7">
    <location>
        <begin position="226"/>
        <end position="244"/>
    </location>
</feature>
<dbReference type="EMBL" id="JAGIKV010000001">
    <property type="protein sequence ID" value="MBP2243624.1"/>
    <property type="molecule type" value="Genomic_DNA"/>
</dbReference>
<dbReference type="InterPro" id="IPR002656">
    <property type="entry name" value="Acyl_transf_3_dom"/>
</dbReference>
<keyword evidence="4 7" id="KW-0812">Transmembrane</keyword>
<reference evidence="9 10" key="1">
    <citation type="submission" date="2021-03" db="EMBL/GenBank/DDBJ databases">
        <title>Genomic Encyclopedia of Type Strains, Phase IV (KMG-IV): sequencing the most valuable type-strain genomes for metagenomic binning, comparative biology and taxonomic classification.</title>
        <authorList>
            <person name="Goeker M."/>
        </authorList>
    </citation>
    <scope>NUCLEOTIDE SEQUENCE [LARGE SCALE GENOMIC DNA]</scope>
    <source>
        <strain evidence="9 10">DSM 21292</strain>
    </source>
</reference>
<feature type="transmembrane region" description="Helical" evidence="7">
    <location>
        <begin position="90"/>
        <end position="109"/>
    </location>
</feature>
<feature type="transmembrane region" description="Helical" evidence="7">
    <location>
        <begin position="160"/>
        <end position="177"/>
    </location>
</feature>
<name>A0ABS4RL58_PAEXY</name>
<evidence type="ECO:0000259" key="8">
    <source>
        <dbReference type="Pfam" id="PF01757"/>
    </source>
</evidence>
<evidence type="ECO:0000256" key="1">
    <source>
        <dbReference type="ARBA" id="ARBA00004651"/>
    </source>
</evidence>
<evidence type="ECO:0000256" key="6">
    <source>
        <dbReference type="ARBA" id="ARBA00023136"/>
    </source>
</evidence>
<evidence type="ECO:0000313" key="10">
    <source>
        <dbReference type="Proteomes" id="UP000810207"/>
    </source>
</evidence>
<dbReference type="Pfam" id="PF01757">
    <property type="entry name" value="Acyl_transf_3"/>
    <property type="match status" value="1"/>
</dbReference>
<keyword evidence="6 7" id="KW-0472">Membrane</keyword>
<evidence type="ECO:0000256" key="4">
    <source>
        <dbReference type="ARBA" id="ARBA00022692"/>
    </source>
</evidence>
<dbReference type="Proteomes" id="UP000810207">
    <property type="component" value="Unassembled WGS sequence"/>
</dbReference>
<evidence type="ECO:0000256" key="7">
    <source>
        <dbReference type="SAM" id="Phobius"/>
    </source>
</evidence>
<evidence type="ECO:0000256" key="2">
    <source>
        <dbReference type="ARBA" id="ARBA00007400"/>
    </source>
</evidence>
<evidence type="ECO:0000256" key="5">
    <source>
        <dbReference type="ARBA" id="ARBA00022989"/>
    </source>
</evidence>
<comment type="similarity">
    <text evidence="2">Belongs to the acyltransferase 3 family.</text>
</comment>
<feature type="transmembrane region" description="Helical" evidence="7">
    <location>
        <begin position="21"/>
        <end position="40"/>
    </location>
</feature>